<feature type="region of interest" description="Disordered" evidence="4">
    <location>
        <begin position="1"/>
        <end position="29"/>
    </location>
</feature>
<proteinExistence type="predicted"/>
<evidence type="ECO:0000256" key="2">
    <source>
        <dbReference type="ARBA" id="ARBA00023002"/>
    </source>
</evidence>
<gene>
    <name evidence="6" type="ORF">GCM10023153_02470</name>
</gene>
<dbReference type="InterPro" id="IPR050097">
    <property type="entry name" value="Ferredoxin-NADP_redctase_2"/>
</dbReference>
<dbReference type="InterPro" id="IPR036188">
    <property type="entry name" value="FAD/NAD-bd_sf"/>
</dbReference>
<evidence type="ECO:0000313" key="7">
    <source>
        <dbReference type="Proteomes" id="UP001500390"/>
    </source>
</evidence>
<comment type="caution">
    <text evidence="6">The sequence shown here is derived from an EMBL/GenBank/DDBJ whole genome shotgun (WGS) entry which is preliminary data.</text>
</comment>
<dbReference type="Pfam" id="PF07992">
    <property type="entry name" value="Pyr_redox_2"/>
    <property type="match status" value="1"/>
</dbReference>
<evidence type="ECO:0000313" key="6">
    <source>
        <dbReference type="EMBL" id="GAA4387802.1"/>
    </source>
</evidence>
<dbReference type="PRINTS" id="PR00368">
    <property type="entry name" value="FADPNR"/>
</dbReference>
<dbReference type="Proteomes" id="UP001500390">
    <property type="component" value="Unassembled WGS sequence"/>
</dbReference>
<name>A0ABP8JB74_9MICO</name>
<dbReference type="SUPFAM" id="SSF51905">
    <property type="entry name" value="FAD/NAD(P)-binding domain"/>
    <property type="match status" value="1"/>
</dbReference>
<dbReference type="EMBL" id="BAABFX010000009">
    <property type="protein sequence ID" value="GAA4387802.1"/>
    <property type="molecule type" value="Genomic_DNA"/>
</dbReference>
<accession>A0ABP8JB74</accession>
<dbReference type="PANTHER" id="PTHR48105">
    <property type="entry name" value="THIOREDOXIN REDUCTASE 1-RELATED-RELATED"/>
    <property type="match status" value="1"/>
</dbReference>
<reference evidence="7" key="1">
    <citation type="journal article" date="2019" name="Int. J. Syst. Evol. Microbiol.">
        <title>The Global Catalogue of Microorganisms (GCM) 10K type strain sequencing project: providing services to taxonomists for standard genome sequencing and annotation.</title>
        <authorList>
            <consortium name="The Broad Institute Genomics Platform"/>
            <consortium name="The Broad Institute Genome Sequencing Center for Infectious Disease"/>
            <person name="Wu L."/>
            <person name="Ma J."/>
        </authorList>
    </citation>
    <scope>NUCLEOTIDE SEQUENCE [LARGE SCALE GENOMIC DNA]</scope>
    <source>
        <strain evidence="7">JCM 17738</strain>
    </source>
</reference>
<keyword evidence="7" id="KW-1185">Reference proteome</keyword>
<keyword evidence="2" id="KW-0560">Oxidoreductase</keyword>
<evidence type="ECO:0000256" key="1">
    <source>
        <dbReference type="ARBA" id="ARBA00022630"/>
    </source>
</evidence>
<comment type="catalytic activity">
    <reaction evidence="3">
        <text>[thioredoxin]-dithiol + NADP(+) = [thioredoxin]-disulfide + NADPH + H(+)</text>
        <dbReference type="Rhea" id="RHEA:20345"/>
        <dbReference type="Rhea" id="RHEA-COMP:10698"/>
        <dbReference type="Rhea" id="RHEA-COMP:10700"/>
        <dbReference type="ChEBI" id="CHEBI:15378"/>
        <dbReference type="ChEBI" id="CHEBI:29950"/>
        <dbReference type="ChEBI" id="CHEBI:50058"/>
        <dbReference type="ChEBI" id="CHEBI:57783"/>
        <dbReference type="ChEBI" id="CHEBI:58349"/>
        <dbReference type="EC" id="1.8.1.9"/>
    </reaction>
</comment>
<sequence length="348" mass="35596">MSEHSPASGIPTTSTPSDPANPALVTNPDATPFEVDVDVVVVGGGAAGLSAATVLARSRRSVVVVDAGHPRNAPADVVHAFLGHDGLPPGELLARGRAELASYGGLVVDGTVVDAVVTPGADRVSVTAADGTRWTARHLVLTTGVVDALPDVPGLAANWGTGVIHCPYCHGWEVRDRHVVVLATSPAAMHQAGLFHQLTDALTVVLHDAQALSSDDVARLRALGIDVVEGPASRVLGEPGALTGIEVPGATVTADAVVVASFVEPKSPLITALGLELTDLEMMGRVMARSVAADPVGRTAVPRVWAAGNLTDPMSQVVMAAAAGVRTGAMVNAEMVMEDQQRRLDALA</sequence>
<dbReference type="Gene3D" id="3.50.50.60">
    <property type="entry name" value="FAD/NAD(P)-binding domain"/>
    <property type="match status" value="2"/>
</dbReference>
<protein>
    <submittedName>
        <fullName evidence="6">NAD(P)/FAD-dependent oxidoreductase</fullName>
    </submittedName>
</protein>
<feature type="domain" description="FAD/NAD(P)-binding" evidence="5">
    <location>
        <begin position="38"/>
        <end position="324"/>
    </location>
</feature>
<evidence type="ECO:0000256" key="4">
    <source>
        <dbReference type="SAM" id="MobiDB-lite"/>
    </source>
</evidence>
<organism evidence="6 7">
    <name type="scientific">Ornithinibacter aureus</name>
    <dbReference type="NCBI Taxonomy" id="622664"/>
    <lineage>
        <taxon>Bacteria</taxon>
        <taxon>Bacillati</taxon>
        <taxon>Actinomycetota</taxon>
        <taxon>Actinomycetes</taxon>
        <taxon>Micrococcales</taxon>
        <taxon>Intrasporangiaceae</taxon>
        <taxon>Ornithinibacter</taxon>
    </lineage>
</organism>
<dbReference type="PRINTS" id="PR00469">
    <property type="entry name" value="PNDRDTASEII"/>
</dbReference>
<evidence type="ECO:0000256" key="3">
    <source>
        <dbReference type="ARBA" id="ARBA00048132"/>
    </source>
</evidence>
<keyword evidence="1" id="KW-0285">Flavoprotein</keyword>
<dbReference type="RefSeq" id="WP_159899279.1">
    <property type="nucleotide sequence ID" value="NZ_BAABFX010000009.1"/>
</dbReference>
<dbReference type="InterPro" id="IPR023753">
    <property type="entry name" value="FAD/NAD-binding_dom"/>
</dbReference>
<evidence type="ECO:0000259" key="5">
    <source>
        <dbReference type="Pfam" id="PF07992"/>
    </source>
</evidence>